<evidence type="ECO:0000313" key="4">
    <source>
        <dbReference type="Proteomes" id="UP000066480"/>
    </source>
</evidence>
<dbReference type="InterPro" id="IPR018309">
    <property type="entry name" value="Tscrpt_reg_PadR_C"/>
</dbReference>
<keyword evidence="4" id="KW-1185">Reference proteome</keyword>
<dbReference type="AlphaFoldDB" id="A0A0K1JGW0"/>
<accession>A0A0K1JGW0</accession>
<dbReference type="RefSeq" id="WP_052590895.1">
    <property type="nucleotide sequence ID" value="NZ_CP011112.1"/>
</dbReference>
<dbReference type="InterPro" id="IPR036388">
    <property type="entry name" value="WH-like_DNA-bd_sf"/>
</dbReference>
<dbReference type="Pfam" id="PF03551">
    <property type="entry name" value="PadR"/>
    <property type="match status" value="1"/>
</dbReference>
<proteinExistence type="predicted"/>
<evidence type="ECO:0000259" key="1">
    <source>
        <dbReference type="Pfam" id="PF03551"/>
    </source>
</evidence>
<dbReference type="InterPro" id="IPR036390">
    <property type="entry name" value="WH_DNA-bd_sf"/>
</dbReference>
<gene>
    <name evidence="3" type="ORF">VV02_08050</name>
</gene>
<dbReference type="PATRIC" id="fig|571913.6.peg.1650"/>
<evidence type="ECO:0000259" key="2">
    <source>
        <dbReference type="Pfam" id="PF10400"/>
    </source>
</evidence>
<dbReference type="Gene3D" id="1.10.10.10">
    <property type="entry name" value="Winged helix-like DNA-binding domain superfamily/Winged helix DNA-binding domain"/>
    <property type="match status" value="1"/>
</dbReference>
<name>A0A0K1JGW0_9MICO</name>
<evidence type="ECO:0000313" key="3">
    <source>
        <dbReference type="EMBL" id="AKU15818.1"/>
    </source>
</evidence>
<dbReference type="EMBL" id="CP011112">
    <property type="protein sequence ID" value="AKU15818.1"/>
    <property type="molecule type" value="Genomic_DNA"/>
</dbReference>
<reference evidence="3 4" key="1">
    <citation type="submission" date="2015-03" db="EMBL/GenBank/DDBJ databases">
        <title>Luteipulveratus halotolerans sp. nov., a novel actinobacterium (Dermacoccaceae) from Sarawak, Malaysia.</title>
        <authorList>
            <person name="Juboi H."/>
            <person name="Basik A."/>
            <person name="Shamsul S.S."/>
            <person name="Arnold P."/>
            <person name="Schmitt E.K."/>
            <person name="Sanglier J.-J."/>
            <person name="Yeo T."/>
        </authorList>
    </citation>
    <scope>NUCLEOTIDE SEQUENCE [LARGE SCALE GENOMIC DNA]</scope>
    <source>
        <strain evidence="3 4">MN07-A0370</strain>
    </source>
</reference>
<dbReference type="InterPro" id="IPR005149">
    <property type="entry name" value="Tscrpt_reg_PadR_N"/>
</dbReference>
<dbReference type="Gene3D" id="6.10.140.190">
    <property type="match status" value="1"/>
</dbReference>
<feature type="domain" description="Transcription regulator PadR C-terminal" evidence="2">
    <location>
        <begin position="92"/>
        <end position="175"/>
    </location>
</feature>
<dbReference type="Pfam" id="PF10400">
    <property type="entry name" value="Vir_act_alpha_C"/>
    <property type="match status" value="1"/>
</dbReference>
<dbReference type="STRING" id="571913.VV02_08050"/>
<dbReference type="SUPFAM" id="SSF46785">
    <property type="entry name" value="Winged helix' DNA-binding domain"/>
    <property type="match status" value="1"/>
</dbReference>
<dbReference type="Proteomes" id="UP000066480">
    <property type="component" value="Chromosome"/>
</dbReference>
<dbReference type="KEGG" id="lmoi:VV02_08050"/>
<organism evidence="3 4">
    <name type="scientific">Luteipulveratus mongoliensis</name>
    <dbReference type="NCBI Taxonomy" id="571913"/>
    <lineage>
        <taxon>Bacteria</taxon>
        <taxon>Bacillati</taxon>
        <taxon>Actinomycetota</taxon>
        <taxon>Actinomycetes</taxon>
        <taxon>Micrococcales</taxon>
        <taxon>Dermacoccaceae</taxon>
        <taxon>Luteipulveratus</taxon>
    </lineage>
</organism>
<dbReference type="PANTHER" id="PTHR43252:SF4">
    <property type="entry name" value="TRANSCRIPTIONAL REGULATORY PROTEIN"/>
    <property type="match status" value="1"/>
</dbReference>
<sequence length="188" mass="21371">MSLEHAILVSLAEQSASGYDLTRRFDLSLGFFWRASHQQIYRTLARMETDGTVASEVEAGGSRPDRKVYALTDQGRHELEAWTRKPTPPETVRSEFAVKVRGMQYGDRAAVVDDIRRQREHHVKQLDYYERNAAKHYPDPSAVAEADLPVYLVLRGGIRTEQTYVAWCDEMLDLLGPQPNSAPPQEKP</sequence>
<dbReference type="OrthoDB" id="3186544at2"/>
<dbReference type="PANTHER" id="PTHR43252">
    <property type="entry name" value="TRANSCRIPTIONAL REGULATOR YQJI"/>
    <property type="match status" value="1"/>
</dbReference>
<feature type="domain" description="Transcription regulator PadR N-terminal" evidence="1">
    <location>
        <begin position="7"/>
        <end position="80"/>
    </location>
</feature>
<protein>
    <submittedName>
        <fullName evidence="3">Transcriptional regulator</fullName>
    </submittedName>
</protein>